<dbReference type="Proteomes" id="UP000651050">
    <property type="component" value="Unassembled WGS sequence"/>
</dbReference>
<sequence>MFAVADIIKAFEQQAARIGPRFFELSAQLPASGRADTPIAATPNMTVLLKCYASGGENALHGHSNEDHTFVVLQGEATFHGPGGEEKVVGALGGVLLPHGSLYRFISTGEQTLVMLRIGCAVSPGLDVYARVGQDGKPMAGDSAENKQGRLQLTEEWFTPKSFAN</sequence>
<protein>
    <submittedName>
        <fullName evidence="2">Cupin domain-containing protein</fullName>
    </submittedName>
</protein>
<dbReference type="InterPro" id="IPR013096">
    <property type="entry name" value="Cupin_2"/>
</dbReference>
<dbReference type="CDD" id="cd02208">
    <property type="entry name" value="cupin_RmlC-like"/>
    <property type="match status" value="1"/>
</dbReference>
<accession>A0A931MJ07</accession>
<name>A0A931MJ07_9BURK</name>
<keyword evidence="3" id="KW-1185">Reference proteome</keyword>
<dbReference type="InterPro" id="IPR011051">
    <property type="entry name" value="RmlC_Cupin_sf"/>
</dbReference>
<dbReference type="Pfam" id="PF07883">
    <property type="entry name" value="Cupin_2"/>
    <property type="match status" value="1"/>
</dbReference>
<dbReference type="EMBL" id="JADWYS010000001">
    <property type="protein sequence ID" value="MBG9390587.1"/>
    <property type="molecule type" value="Genomic_DNA"/>
</dbReference>
<dbReference type="RefSeq" id="WP_196988318.1">
    <property type="nucleotide sequence ID" value="NZ_JADWYS010000001.1"/>
</dbReference>
<dbReference type="AlphaFoldDB" id="A0A931MJ07"/>
<reference evidence="2" key="1">
    <citation type="submission" date="2020-11" db="EMBL/GenBank/DDBJ databases">
        <title>Bacterial whole genome sequence for Caenimonas sp. DR4.4.</title>
        <authorList>
            <person name="Le V."/>
            <person name="Ko S.-R."/>
            <person name="Ahn C.-Y."/>
            <person name="Oh H.-M."/>
        </authorList>
    </citation>
    <scope>NUCLEOTIDE SEQUENCE</scope>
    <source>
        <strain evidence="2">DR4.4</strain>
    </source>
</reference>
<evidence type="ECO:0000259" key="1">
    <source>
        <dbReference type="Pfam" id="PF07883"/>
    </source>
</evidence>
<evidence type="ECO:0000313" key="3">
    <source>
        <dbReference type="Proteomes" id="UP000651050"/>
    </source>
</evidence>
<dbReference type="Gene3D" id="2.60.120.10">
    <property type="entry name" value="Jelly Rolls"/>
    <property type="match status" value="1"/>
</dbReference>
<gene>
    <name evidence="2" type="ORF">I5803_21325</name>
</gene>
<comment type="caution">
    <text evidence="2">The sequence shown here is derived from an EMBL/GenBank/DDBJ whole genome shotgun (WGS) entry which is preliminary data.</text>
</comment>
<dbReference type="InterPro" id="IPR014710">
    <property type="entry name" value="RmlC-like_jellyroll"/>
</dbReference>
<dbReference type="SUPFAM" id="SSF51182">
    <property type="entry name" value="RmlC-like cupins"/>
    <property type="match status" value="1"/>
</dbReference>
<feature type="domain" description="Cupin type-2" evidence="1">
    <location>
        <begin position="51"/>
        <end position="117"/>
    </location>
</feature>
<organism evidence="2 3">
    <name type="scientific">Caenimonas aquaedulcis</name>
    <dbReference type="NCBI Taxonomy" id="2793270"/>
    <lineage>
        <taxon>Bacteria</taxon>
        <taxon>Pseudomonadati</taxon>
        <taxon>Pseudomonadota</taxon>
        <taxon>Betaproteobacteria</taxon>
        <taxon>Burkholderiales</taxon>
        <taxon>Comamonadaceae</taxon>
        <taxon>Caenimonas</taxon>
    </lineage>
</organism>
<proteinExistence type="predicted"/>
<evidence type="ECO:0000313" key="2">
    <source>
        <dbReference type="EMBL" id="MBG9390587.1"/>
    </source>
</evidence>